<evidence type="ECO:0000313" key="6">
    <source>
        <dbReference type="Proteomes" id="UP000323067"/>
    </source>
</evidence>
<accession>A0A2H4SBC3</accession>
<dbReference type="GO" id="GO:0008270">
    <property type="term" value="F:zinc ion binding"/>
    <property type="evidence" value="ECO:0007669"/>
    <property type="project" value="InterPro"/>
</dbReference>
<dbReference type="PANTHER" id="PTHR37534:SF20">
    <property type="entry name" value="PRO1A C6 ZINK-FINGER PROTEIN"/>
    <property type="match status" value="1"/>
</dbReference>
<dbReference type="PANTHER" id="PTHR37534">
    <property type="entry name" value="TRANSCRIPTIONAL ACTIVATOR PROTEIN UGA3"/>
    <property type="match status" value="1"/>
</dbReference>
<dbReference type="Pfam" id="PF00172">
    <property type="entry name" value="Zn_clus"/>
    <property type="match status" value="1"/>
</dbReference>
<feature type="compositionally biased region" description="Basic and acidic residues" evidence="3">
    <location>
        <begin position="45"/>
        <end position="61"/>
    </location>
</feature>
<dbReference type="VEuPathDB" id="FungiDB:A9K55_006838"/>
<evidence type="ECO:0000313" key="5">
    <source>
        <dbReference type="EMBL" id="ATY60395.1"/>
    </source>
</evidence>
<evidence type="ECO:0000259" key="4">
    <source>
        <dbReference type="PROSITE" id="PS50048"/>
    </source>
</evidence>
<feature type="compositionally biased region" description="Polar residues" evidence="3">
    <location>
        <begin position="71"/>
        <end position="80"/>
    </location>
</feature>
<dbReference type="Gene3D" id="4.10.240.10">
    <property type="entry name" value="Zn(2)-C6 fungal-type DNA-binding domain"/>
    <property type="match status" value="1"/>
</dbReference>
<dbReference type="GO" id="GO:0005634">
    <property type="term" value="C:nucleus"/>
    <property type="evidence" value="ECO:0007669"/>
    <property type="project" value="UniProtKB-SubCell"/>
</dbReference>
<sequence>MVNQRSKSGCWTCRLRRKKCPEDGMPCSNCKARGVVCHGYGPRPAWKDRGQREQEEVDRLQLRRRSQQTRWHAQQLFQQQHPERPPYAAQEASQATPAHDDDDEVCLSPSLAFASPGETALGPSPPPSTDAREESADEYDFSAMLDLQLSLPNLHTPPSVMSGLWASGVDGLLVSTPALFDASSATTLNSQGSGSQGDAARHGTYSALPAASLGGAASLHISALQEREIELMMQFLGHDFGRLHPRAQAWSMADKAWLLWLLHRSPTFFYTALSTSAYFAFLQTPPHDGRRTEHFREYDHFRNRAMERYCQLLDAGCRGGAQGGSVGWQTRETVICSVQLAMLEALSENLNATLTYLDSASDALAKCSEDLVYMGELSPTKPAAVPQASRMERRTVEFFTYSLIRVHVLHCSSCHAMPAAASLYRRLLSSGLSGDSFFHVAGFQAWALVALLDAVGAALWKQEQEAQNRLSMRELVGKADDMLSNIERQIQGASDAQTLIFAYGVCIYIHTLTSGCRPAVPEIHDTLERSVPLWEASSFGHGELRSMSWAFCVSASLATGHHRAAFSNVLAQAAMVDPSSTTVACLRALSEECWKILDGGGADCNWRLVMQHLKPSIWTIFI</sequence>
<dbReference type="CDD" id="cd00067">
    <property type="entry name" value="GAL4"/>
    <property type="match status" value="1"/>
</dbReference>
<name>A0A2H4SBC3_CORMI</name>
<feature type="region of interest" description="Disordered" evidence="3">
    <location>
        <begin position="42"/>
        <end position="136"/>
    </location>
</feature>
<dbReference type="InterPro" id="IPR021858">
    <property type="entry name" value="Fun_TF"/>
</dbReference>
<dbReference type="EMBL" id="CP023323">
    <property type="protein sequence ID" value="ATY60395.1"/>
    <property type="molecule type" value="Genomic_DNA"/>
</dbReference>
<dbReference type="Pfam" id="PF11951">
    <property type="entry name" value="Fungal_trans_2"/>
    <property type="match status" value="1"/>
</dbReference>
<gene>
    <name evidence="5" type="ORF">A9K55_006838</name>
</gene>
<dbReference type="AlphaFoldDB" id="A0A2H4SBC3"/>
<keyword evidence="2" id="KW-0539">Nucleus</keyword>
<reference evidence="5 6" key="1">
    <citation type="journal article" date="2017" name="BMC Genomics">
        <title>Chromosome level assembly and secondary metabolite potential of the parasitic fungus Cordyceps militaris.</title>
        <authorList>
            <person name="Kramer G.J."/>
            <person name="Nodwell J.R."/>
        </authorList>
    </citation>
    <scope>NUCLEOTIDE SEQUENCE [LARGE SCALE GENOMIC DNA]</scope>
    <source>
        <strain evidence="5 6">ATCC 34164</strain>
    </source>
</reference>
<dbReference type="Proteomes" id="UP000323067">
    <property type="component" value="Chromosome vi"/>
</dbReference>
<dbReference type="PROSITE" id="PS50048">
    <property type="entry name" value="ZN2_CY6_FUNGAL_2"/>
    <property type="match status" value="1"/>
</dbReference>
<dbReference type="SMART" id="SM00066">
    <property type="entry name" value="GAL4"/>
    <property type="match status" value="1"/>
</dbReference>
<evidence type="ECO:0000256" key="1">
    <source>
        <dbReference type="ARBA" id="ARBA00004123"/>
    </source>
</evidence>
<evidence type="ECO:0000256" key="3">
    <source>
        <dbReference type="SAM" id="MobiDB-lite"/>
    </source>
</evidence>
<evidence type="ECO:0000256" key="2">
    <source>
        <dbReference type="ARBA" id="ARBA00023242"/>
    </source>
</evidence>
<comment type="subcellular location">
    <subcellularLocation>
        <location evidence="1">Nucleus</location>
    </subcellularLocation>
</comment>
<dbReference type="SUPFAM" id="SSF57701">
    <property type="entry name" value="Zn2/Cys6 DNA-binding domain"/>
    <property type="match status" value="1"/>
</dbReference>
<organism evidence="5 6">
    <name type="scientific">Cordyceps militaris</name>
    <name type="common">Caterpillar fungus</name>
    <name type="synonym">Clavaria militaris</name>
    <dbReference type="NCBI Taxonomy" id="73501"/>
    <lineage>
        <taxon>Eukaryota</taxon>
        <taxon>Fungi</taxon>
        <taxon>Dikarya</taxon>
        <taxon>Ascomycota</taxon>
        <taxon>Pezizomycotina</taxon>
        <taxon>Sordariomycetes</taxon>
        <taxon>Hypocreomycetidae</taxon>
        <taxon>Hypocreales</taxon>
        <taxon>Cordycipitaceae</taxon>
        <taxon>Cordyceps</taxon>
    </lineage>
</organism>
<protein>
    <submittedName>
        <fullName evidence="5">C6 transcription</fullName>
    </submittedName>
</protein>
<proteinExistence type="predicted"/>
<dbReference type="PROSITE" id="PS00463">
    <property type="entry name" value="ZN2_CY6_FUNGAL_1"/>
    <property type="match status" value="1"/>
</dbReference>
<dbReference type="OrthoDB" id="4870145at2759"/>
<dbReference type="InterPro" id="IPR036864">
    <property type="entry name" value="Zn2-C6_fun-type_DNA-bd_sf"/>
</dbReference>
<dbReference type="VEuPathDB" id="FungiDB:CCM_02062"/>
<dbReference type="GO" id="GO:0000981">
    <property type="term" value="F:DNA-binding transcription factor activity, RNA polymerase II-specific"/>
    <property type="evidence" value="ECO:0007669"/>
    <property type="project" value="InterPro"/>
</dbReference>
<feature type="domain" description="Zn(2)-C6 fungal-type" evidence="4">
    <location>
        <begin position="9"/>
        <end position="37"/>
    </location>
</feature>
<dbReference type="InterPro" id="IPR001138">
    <property type="entry name" value="Zn2Cys6_DnaBD"/>
</dbReference>